<evidence type="ECO:0000256" key="6">
    <source>
        <dbReference type="ARBA" id="ARBA00023002"/>
    </source>
</evidence>
<dbReference type="AlphaFoldDB" id="A0A9Q3GED2"/>
<protein>
    <recommendedName>
        <fullName evidence="8">Prenylcysteine lyase domain-containing protein</fullName>
    </recommendedName>
</protein>
<dbReference type="GO" id="GO:0030327">
    <property type="term" value="P:prenylated protein catabolic process"/>
    <property type="evidence" value="ECO:0007669"/>
    <property type="project" value="TreeGrafter"/>
</dbReference>
<feature type="domain" description="Prenylcysteine lyase" evidence="8">
    <location>
        <begin position="169"/>
        <end position="535"/>
    </location>
</feature>
<keyword evidence="4" id="KW-0732">Signal</keyword>
<dbReference type="PIRSF" id="PIRSF036292">
    <property type="entry name" value="Prenylcysteine_oxidase"/>
    <property type="match status" value="1"/>
</dbReference>
<keyword evidence="6" id="KW-0560">Oxidoreductase</keyword>
<dbReference type="Pfam" id="PF07156">
    <property type="entry name" value="Prenylcys_lyase"/>
    <property type="match status" value="1"/>
</dbReference>
<dbReference type="Pfam" id="PF13450">
    <property type="entry name" value="NAD_binding_8"/>
    <property type="match status" value="1"/>
</dbReference>
<evidence type="ECO:0000256" key="4">
    <source>
        <dbReference type="ARBA" id="ARBA00022729"/>
    </source>
</evidence>
<evidence type="ECO:0000313" key="10">
    <source>
        <dbReference type="Proteomes" id="UP000765509"/>
    </source>
</evidence>
<dbReference type="InterPro" id="IPR017046">
    <property type="entry name" value="Prenylcysteine_Oxase1"/>
</dbReference>
<dbReference type="PANTHER" id="PTHR15944">
    <property type="entry name" value="FARNESYLCYSTEINE LYASE"/>
    <property type="match status" value="1"/>
</dbReference>
<evidence type="ECO:0000313" key="9">
    <source>
        <dbReference type="EMBL" id="MBW0463976.1"/>
    </source>
</evidence>
<comment type="caution">
    <text evidence="9">The sequence shown here is derived from an EMBL/GenBank/DDBJ whole genome shotgun (WGS) entry which is preliminary data.</text>
</comment>
<sequence>MLKLIKFLEIFAFKKILIVLSFLSDFNLTSNSSNLFNQLNLNQIPFISSYHHHHHQNSSSKPLRIAIIGGGPAGTSAAFFLSRLSNQSRNHADIHLFESSNRIGGRVLSIKPFDSDQFQSIEAGASIFVGANKHLNHAAKIFNLSLQDYNQDKSENGPIAIWDGTEFVFEETGSEWWDTLKLVWRYGRAPFQLSSINKQTINQFEQIYKESFISIGPFDSFHEWLSHSGLLNFLPITGSDYLINQKSINLQAVNELAAIFTRTNYGQDISNIHALATLVSLAGKSGRSVIGGNHQIFQHFLNQSQSKLHLNHQIHTISQSNPNKTYSNPQYLLSYHQNSKNLTATTDPFDIVIIAAPFHQSGLTLQNIQQSIQLPSIQPYVRLHVTFIITNSTSPSGELFGKSKDQTVSRMIYSTMMRNVLGKGKRPVFNTVNYLKNLGQKDGVIGDMHIVKIFSEAPVTTGTLQKLFKHEQNLLWVKRLEWDAYPFLNPIQSDFPPIQLTQGIYYVNGFESFMSTMETQTLMSFNIASLITKNYWNFNPKRNWIDE</sequence>
<dbReference type="GO" id="GO:0030328">
    <property type="term" value="P:prenylcysteine catabolic process"/>
    <property type="evidence" value="ECO:0007669"/>
    <property type="project" value="InterPro"/>
</dbReference>
<organism evidence="9 10">
    <name type="scientific">Austropuccinia psidii MF-1</name>
    <dbReference type="NCBI Taxonomy" id="1389203"/>
    <lineage>
        <taxon>Eukaryota</taxon>
        <taxon>Fungi</taxon>
        <taxon>Dikarya</taxon>
        <taxon>Basidiomycota</taxon>
        <taxon>Pucciniomycotina</taxon>
        <taxon>Pucciniomycetes</taxon>
        <taxon>Pucciniales</taxon>
        <taxon>Sphaerophragmiaceae</taxon>
        <taxon>Austropuccinia</taxon>
    </lineage>
</organism>
<dbReference type="InterPro" id="IPR010795">
    <property type="entry name" value="Prenylcys_lyase"/>
</dbReference>
<evidence type="ECO:0000259" key="8">
    <source>
        <dbReference type="Pfam" id="PF07156"/>
    </source>
</evidence>
<dbReference type="Proteomes" id="UP000765509">
    <property type="component" value="Unassembled WGS sequence"/>
</dbReference>
<accession>A0A9Q3GED2</accession>
<dbReference type="EMBL" id="AVOT02000670">
    <property type="protein sequence ID" value="MBW0463976.1"/>
    <property type="molecule type" value="Genomic_DNA"/>
</dbReference>
<keyword evidence="10" id="KW-1185">Reference proteome</keyword>
<proteinExistence type="inferred from homology"/>
<keyword evidence="3" id="KW-0285">Flavoprotein</keyword>
<dbReference type="InterPro" id="IPR036188">
    <property type="entry name" value="FAD/NAD-bd_sf"/>
</dbReference>
<gene>
    <name evidence="9" type="ORF">O181_003691</name>
</gene>
<dbReference type="GO" id="GO:0001735">
    <property type="term" value="F:prenylcysteine oxidase activity"/>
    <property type="evidence" value="ECO:0007669"/>
    <property type="project" value="InterPro"/>
</dbReference>
<comment type="similarity">
    <text evidence="2">Belongs to the prenylcysteine oxidase family.</text>
</comment>
<evidence type="ECO:0000256" key="7">
    <source>
        <dbReference type="ARBA" id="ARBA00023180"/>
    </source>
</evidence>
<comment type="cofactor">
    <cofactor evidence="1">
        <name>FAD</name>
        <dbReference type="ChEBI" id="CHEBI:57692"/>
    </cofactor>
</comment>
<dbReference type="SUPFAM" id="SSF51905">
    <property type="entry name" value="FAD/NAD(P)-binding domain"/>
    <property type="match status" value="1"/>
</dbReference>
<reference evidence="9" key="1">
    <citation type="submission" date="2021-03" db="EMBL/GenBank/DDBJ databases">
        <title>Draft genome sequence of rust myrtle Austropuccinia psidii MF-1, a brazilian biotype.</title>
        <authorList>
            <person name="Quecine M.C."/>
            <person name="Pachon D.M.R."/>
            <person name="Bonatelli M.L."/>
            <person name="Correr F.H."/>
            <person name="Franceschini L.M."/>
            <person name="Leite T.F."/>
            <person name="Margarido G.R.A."/>
            <person name="Almeida C.A."/>
            <person name="Ferrarezi J.A."/>
            <person name="Labate C.A."/>
        </authorList>
    </citation>
    <scope>NUCLEOTIDE SEQUENCE</scope>
    <source>
        <strain evidence="9">MF-1</strain>
    </source>
</reference>
<evidence type="ECO:0000256" key="1">
    <source>
        <dbReference type="ARBA" id="ARBA00001974"/>
    </source>
</evidence>
<evidence type="ECO:0000256" key="5">
    <source>
        <dbReference type="ARBA" id="ARBA00022827"/>
    </source>
</evidence>
<evidence type="ECO:0000256" key="2">
    <source>
        <dbReference type="ARBA" id="ARBA00009967"/>
    </source>
</evidence>
<dbReference type="PANTHER" id="PTHR15944:SF0">
    <property type="entry name" value="PRENYLCYSTEINE LYASE DOMAIN-CONTAINING PROTEIN"/>
    <property type="match status" value="1"/>
</dbReference>
<dbReference type="Gene3D" id="3.50.50.60">
    <property type="entry name" value="FAD/NAD(P)-binding domain"/>
    <property type="match status" value="1"/>
</dbReference>
<keyword evidence="7" id="KW-0325">Glycoprotein</keyword>
<evidence type="ECO:0000256" key="3">
    <source>
        <dbReference type="ARBA" id="ARBA00022630"/>
    </source>
</evidence>
<keyword evidence="5" id="KW-0274">FAD</keyword>
<name>A0A9Q3GED2_9BASI</name>
<dbReference type="OrthoDB" id="437369at2759"/>